<evidence type="ECO:0000256" key="1">
    <source>
        <dbReference type="SAM" id="MobiDB-lite"/>
    </source>
</evidence>
<name>A0AAV4Q6U7_9ARAC</name>
<comment type="caution">
    <text evidence="2">The sequence shown here is derived from an EMBL/GenBank/DDBJ whole genome shotgun (WGS) entry which is preliminary data.</text>
</comment>
<gene>
    <name evidence="2" type="ORF">CDAR_288921</name>
</gene>
<protein>
    <submittedName>
        <fullName evidence="2">Uncharacterized protein</fullName>
    </submittedName>
</protein>
<evidence type="ECO:0000313" key="3">
    <source>
        <dbReference type="Proteomes" id="UP001054837"/>
    </source>
</evidence>
<feature type="region of interest" description="Disordered" evidence="1">
    <location>
        <begin position="91"/>
        <end position="119"/>
    </location>
</feature>
<dbReference type="AlphaFoldDB" id="A0AAV4Q6U7"/>
<evidence type="ECO:0000313" key="2">
    <source>
        <dbReference type="EMBL" id="GIY03806.1"/>
    </source>
</evidence>
<accession>A0AAV4Q6U7</accession>
<organism evidence="2 3">
    <name type="scientific">Caerostris darwini</name>
    <dbReference type="NCBI Taxonomy" id="1538125"/>
    <lineage>
        <taxon>Eukaryota</taxon>
        <taxon>Metazoa</taxon>
        <taxon>Ecdysozoa</taxon>
        <taxon>Arthropoda</taxon>
        <taxon>Chelicerata</taxon>
        <taxon>Arachnida</taxon>
        <taxon>Araneae</taxon>
        <taxon>Araneomorphae</taxon>
        <taxon>Entelegynae</taxon>
        <taxon>Araneoidea</taxon>
        <taxon>Araneidae</taxon>
        <taxon>Caerostris</taxon>
    </lineage>
</organism>
<feature type="compositionally biased region" description="Low complexity" evidence="1">
    <location>
        <begin position="91"/>
        <end position="104"/>
    </location>
</feature>
<reference evidence="2 3" key="1">
    <citation type="submission" date="2021-06" db="EMBL/GenBank/DDBJ databases">
        <title>Caerostris darwini draft genome.</title>
        <authorList>
            <person name="Kono N."/>
            <person name="Arakawa K."/>
        </authorList>
    </citation>
    <scope>NUCLEOTIDE SEQUENCE [LARGE SCALE GENOMIC DNA]</scope>
</reference>
<sequence length="208" mass="22517">MLLKEAAAPMIKVQKHQRAANIILSPTWEKASLTIEECSQRIRAICTYIGAPASHLPTKKELSELNKAKELRDQIAAEAAQTVTAVKTALTPALPQQQQGTTPTPKRKTPPSLDADDEGFKTVISKKEKKRVSTRTQPSTFTSRSVQPTVAFSEILRQGNEAKSVGRAPQPIMVRKPLPAATTNSSAPVSALLGVFVNGDFSVFDRSS</sequence>
<dbReference type="Proteomes" id="UP001054837">
    <property type="component" value="Unassembled WGS sequence"/>
</dbReference>
<dbReference type="EMBL" id="BPLQ01003843">
    <property type="protein sequence ID" value="GIY03806.1"/>
    <property type="molecule type" value="Genomic_DNA"/>
</dbReference>
<keyword evidence="3" id="KW-1185">Reference proteome</keyword>
<proteinExistence type="predicted"/>